<sequence length="69" mass="7322">MVEGGEVVEVQPVLVDTQAAALAVHVSPGTVRAWASRGKLERKGQERGRTLYDLADVYAAAERAGLSSK</sequence>
<feature type="domain" description="HTH merR-type" evidence="1">
    <location>
        <begin position="20"/>
        <end position="58"/>
    </location>
</feature>
<dbReference type="GO" id="GO:0003677">
    <property type="term" value="F:DNA binding"/>
    <property type="evidence" value="ECO:0007669"/>
    <property type="project" value="InterPro"/>
</dbReference>
<dbReference type="Pfam" id="PF13411">
    <property type="entry name" value="MerR_1"/>
    <property type="match status" value="1"/>
</dbReference>
<protein>
    <submittedName>
        <fullName evidence="2">MerR-like helix-turn-helix DNA binding domain protein</fullName>
    </submittedName>
</protein>
<evidence type="ECO:0000313" key="3">
    <source>
        <dbReference type="Proteomes" id="UP000394254"/>
    </source>
</evidence>
<organism evidence="2 3">
    <name type="scientific">Arthrobacter phage Kuleana</name>
    <dbReference type="NCBI Taxonomy" id="2653270"/>
    <lineage>
        <taxon>Viruses</taxon>
        <taxon>Duplodnaviria</taxon>
        <taxon>Heunggongvirae</taxon>
        <taxon>Uroviricota</taxon>
        <taxon>Caudoviricetes</taxon>
        <taxon>Kuleanavirus</taxon>
        <taxon>Kuleanavirus kuleana</taxon>
    </lineage>
</organism>
<dbReference type="Proteomes" id="UP000394254">
    <property type="component" value="Segment"/>
</dbReference>
<dbReference type="RefSeq" id="YP_009884883.1">
    <property type="nucleotide sequence ID" value="NC_049473.1"/>
</dbReference>
<keyword evidence="3" id="KW-1185">Reference proteome</keyword>
<dbReference type="InterPro" id="IPR000551">
    <property type="entry name" value="MerR-type_HTH_dom"/>
</dbReference>
<dbReference type="GO" id="GO:0006355">
    <property type="term" value="P:regulation of DNA-templated transcription"/>
    <property type="evidence" value="ECO:0007669"/>
    <property type="project" value="InterPro"/>
</dbReference>
<dbReference type="Gene3D" id="1.10.1660.10">
    <property type="match status" value="1"/>
</dbReference>
<proteinExistence type="predicted"/>
<gene>
    <name evidence="2" type="primary">75</name>
    <name evidence="2" type="ORF">SEA_KULEANA_75</name>
</gene>
<evidence type="ECO:0000259" key="1">
    <source>
        <dbReference type="Pfam" id="PF13411"/>
    </source>
</evidence>
<name>A0A5Q2W8Q0_9CAUD</name>
<dbReference type="InterPro" id="IPR009061">
    <property type="entry name" value="DNA-bd_dom_put_sf"/>
</dbReference>
<dbReference type="SUPFAM" id="SSF46955">
    <property type="entry name" value="Putative DNA-binding domain"/>
    <property type="match status" value="1"/>
</dbReference>
<dbReference type="GeneID" id="55814251"/>
<evidence type="ECO:0000313" key="2">
    <source>
        <dbReference type="EMBL" id="QGH74562.1"/>
    </source>
</evidence>
<dbReference type="EMBL" id="MN484600">
    <property type="protein sequence ID" value="QGH74562.1"/>
    <property type="molecule type" value="Genomic_DNA"/>
</dbReference>
<accession>A0A5Q2W8Q0</accession>
<reference evidence="2 3" key="1">
    <citation type="submission" date="2019-09" db="EMBL/GenBank/DDBJ databases">
        <authorList>
            <person name="Barrows A.R."/>
            <person name="Franco J.W."/>
            <person name="Javier C.J."/>
            <person name="Lucero K.A."/>
            <person name="Madrid E.R."/>
            <person name="Margerin I.A.R."/>
            <person name="Moore C.L."/>
            <person name="Neustel K.S."/>
            <person name="Ornellas N.W."/>
            <person name="Oshiro K."/>
            <person name="Severson C.G."/>
            <person name="Vavra L.H."/>
            <person name="Wilcer A."/>
            <person name="Donachie S.P."/>
            <person name="Reed F.A."/>
            <person name="Palecanda S."/>
            <person name="Chong R.A."/>
            <person name="Porter M.L."/>
            <person name="Washington J.M."/>
            <person name="Garlena R.A."/>
            <person name="Russell D.A."/>
            <person name="Pope W.H."/>
            <person name="Jacobs-Sera D."/>
            <person name="Hatfull G.F."/>
        </authorList>
    </citation>
    <scope>NUCLEOTIDE SEQUENCE [LARGE SCALE GENOMIC DNA]</scope>
</reference>
<dbReference type="KEGG" id="vg:55814251"/>